<evidence type="ECO:0000256" key="1">
    <source>
        <dbReference type="SAM" id="MobiDB-lite"/>
    </source>
</evidence>
<feature type="region of interest" description="Disordered" evidence="1">
    <location>
        <begin position="1"/>
        <end position="24"/>
    </location>
</feature>
<name>A0A4Y9L516_9BRAD</name>
<dbReference type="RefSeq" id="WP_135179221.1">
    <property type="nucleotide sequence ID" value="NZ_SPQT01000045.1"/>
</dbReference>
<reference evidence="2 3" key="1">
    <citation type="submission" date="2019-03" db="EMBL/GenBank/DDBJ databases">
        <title>Bradyrhizobium diversity isolated from nodules of Chamaecrista fasciculata.</title>
        <authorList>
            <person name="Klepa M.S."/>
            <person name="Urquiaga M.O."/>
            <person name="Hungria M."/>
            <person name="Delamuta J.R."/>
        </authorList>
    </citation>
    <scope>NUCLEOTIDE SEQUENCE [LARGE SCALE GENOMIC DNA]</scope>
    <source>
        <strain evidence="2 3">CNPSo 3448</strain>
    </source>
</reference>
<dbReference type="EMBL" id="SPQT01000045">
    <property type="protein sequence ID" value="TFV37939.1"/>
    <property type="molecule type" value="Genomic_DNA"/>
</dbReference>
<keyword evidence="3" id="KW-1185">Reference proteome</keyword>
<gene>
    <name evidence="2" type="ORF">E4K65_42815</name>
</gene>
<dbReference type="AlphaFoldDB" id="A0A4Y9L516"/>
<organism evidence="2 3">
    <name type="scientific">Bradyrhizobium niftali</name>
    <dbReference type="NCBI Taxonomy" id="2560055"/>
    <lineage>
        <taxon>Bacteria</taxon>
        <taxon>Pseudomonadati</taxon>
        <taxon>Pseudomonadota</taxon>
        <taxon>Alphaproteobacteria</taxon>
        <taxon>Hyphomicrobiales</taxon>
        <taxon>Nitrobacteraceae</taxon>
        <taxon>Bradyrhizobium</taxon>
    </lineage>
</organism>
<proteinExistence type="predicted"/>
<evidence type="ECO:0000313" key="3">
    <source>
        <dbReference type="Proteomes" id="UP000297966"/>
    </source>
</evidence>
<protein>
    <submittedName>
        <fullName evidence="2">Uncharacterized protein</fullName>
    </submittedName>
</protein>
<accession>A0A4Y9L516</accession>
<dbReference type="Proteomes" id="UP000297966">
    <property type="component" value="Unassembled WGS sequence"/>
</dbReference>
<comment type="caution">
    <text evidence="2">The sequence shown here is derived from an EMBL/GenBank/DDBJ whole genome shotgun (WGS) entry which is preliminary data.</text>
</comment>
<sequence>MRRKLVLRRTKARTHHKFTGQSDGLQNHHGTFVRPAVGASLPPGGSFGPLGAMLPIVERGQSMDGTLAQLVGIALAVACCLYNSPGNDFPIYLQLADVLKRSTCQVVRRVHGGYLLWVNG</sequence>
<evidence type="ECO:0000313" key="2">
    <source>
        <dbReference type="EMBL" id="TFV37939.1"/>
    </source>
</evidence>
<feature type="compositionally biased region" description="Basic residues" evidence="1">
    <location>
        <begin position="1"/>
        <end position="18"/>
    </location>
</feature>